<organism evidence="9 10">
    <name type="scientific">Roseiflexus castenholzii (strain DSM 13941 / HLO8)</name>
    <dbReference type="NCBI Taxonomy" id="383372"/>
    <lineage>
        <taxon>Bacteria</taxon>
        <taxon>Bacillati</taxon>
        <taxon>Chloroflexota</taxon>
        <taxon>Chloroflexia</taxon>
        <taxon>Chloroflexales</taxon>
        <taxon>Roseiflexineae</taxon>
        <taxon>Roseiflexaceae</taxon>
        <taxon>Roseiflexus</taxon>
    </lineage>
</organism>
<dbReference type="SUPFAM" id="SSF101821">
    <property type="entry name" value="Aminopeptidase/glucanase lid domain"/>
    <property type="match status" value="1"/>
</dbReference>
<feature type="binding site" evidence="8">
    <location>
        <position position="176"/>
    </location>
    <ligand>
        <name>Zn(2+)</name>
        <dbReference type="ChEBI" id="CHEBI:29105"/>
        <label>1</label>
    </ligand>
</feature>
<feature type="binding site" evidence="8">
    <location>
        <position position="231"/>
    </location>
    <ligand>
        <name>Zn(2+)</name>
        <dbReference type="ChEBI" id="CHEBI:29105"/>
        <label>1</label>
    </ligand>
</feature>
<dbReference type="PANTHER" id="PTHR32481:SF20">
    <property type="entry name" value="AMINOPEPTIDASE YSDC"/>
    <property type="match status" value="1"/>
</dbReference>
<dbReference type="Gene3D" id="3.40.630.10">
    <property type="entry name" value="Zn peptidases"/>
    <property type="match status" value="1"/>
</dbReference>
<evidence type="ECO:0000256" key="2">
    <source>
        <dbReference type="ARBA" id="ARBA00022438"/>
    </source>
</evidence>
<dbReference type="PIRSF" id="PIRSF001123">
    <property type="entry name" value="PepA_GA"/>
    <property type="match status" value="1"/>
</dbReference>
<evidence type="ECO:0000256" key="1">
    <source>
        <dbReference type="ARBA" id="ARBA00006272"/>
    </source>
</evidence>
<keyword evidence="4 8" id="KW-0479">Metal-binding</keyword>
<name>A7NFY1_ROSCS</name>
<keyword evidence="10" id="KW-1185">Reference proteome</keyword>
<feature type="active site" description="Proton acceptor" evidence="7">
    <location>
        <position position="208"/>
    </location>
</feature>
<dbReference type="GO" id="GO:0004177">
    <property type="term" value="F:aminopeptidase activity"/>
    <property type="evidence" value="ECO:0007669"/>
    <property type="project" value="UniProtKB-UniRule"/>
</dbReference>
<dbReference type="OrthoDB" id="9772053at2"/>
<dbReference type="GO" id="GO:0046872">
    <property type="term" value="F:metal ion binding"/>
    <property type="evidence" value="ECO:0007669"/>
    <property type="project" value="UniProtKB-UniRule"/>
</dbReference>
<gene>
    <name evidence="9" type="ordered locus">Rcas_0232</name>
</gene>
<dbReference type="GO" id="GO:0006508">
    <property type="term" value="P:proteolysis"/>
    <property type="evidence" value="ECO:0007669"/>
    <property type="project" value="UniProtKB-KW"/>
</dbReference>
<keyword evidence="3" id="KW-0645">Protease</keyword>
<evidence type="ECO:0000256" key="3">
    <source>
        <dbReference type="ARBA" id="ARBA00022670"/>
    </source>
</evidence>
<dbReference type="KEGG" id="rca:Rcas_0232"/>
<dbReference type="PANTHER" id="PTHR32481">
    <property type="entry name" value="AMINOPEPTIDASE"/>
    <property type="match status" value="1"/>
</dbReference>
<dbReference type="Gene3D" id="2.40.30.40">
    <property type="entry name" value="Peptidase M42, domain 2"/>
    <property type="match status" value="1"/>
</dbReference>
<keyword evidence="2" id="KW-0031">Aminopeptidase</keyword>
<evidence type="ECO:0000256" key="6">
    <source>
        <dbReference type="PIRNR" id="PIRNR001123"/>
    </source>
</evidence>
<evidence type="ECO:0000256" key="5">
    <source>
        <dbReference type="ARBA" id="ARBA00022801"/>
    </source>
</evidence>
<evidence type="ECO:0000256" key="8">
    <source>
        <dbReference type="PIRSR" id="PIRSR001123-2"/>
    </source>
</evidence>
<dbReference type="InterPro" id="IPR008007">
    <property type="entry name" value="Peptidase_M42"/>
</dbReference>
<dbReference type="HOGENOM" id="CLU_047249_1_0_0"/>
<dbReference type="AlphaFoldDB" id="A7NFY1"/>
<dbReference type="RefSeq" id="WP_011997770.1">
    <property type="nucleotide sequence ID" value="NC_009767.1"/>
</dbReference>
<feature type="binding site" evidence="8">
    <location>
        <position position="318"/>
    </location>
    <ligand>
        <name>Zn(2+)</name>
        <dbReference type="ChEBI" id="CHEBI:29105"/>
        <label>2</label>
    </ligand>
</feature>
<dbReference type="SUPFAM" id="SSF53187">
    <property type="entry name" value="Zn-dependent exopeptidases"/>
    <property type="match status" value="1"/>
</dbReference>
<feature type="binding site" evidence="8">
    <location>
        <position position="176"/>
    </location>
    <ligand>
        <name>Zn(2+)</name>
        <dbReference type="ChEBI" id="CHEBI:29105"/>
        <label>2</label>
    </ligand>
</feature>
<dbReference type="CDD" id="cd05656">
    <property type="entry name" value="M42_Frv"/>
    <property type="match status" value="1"/>
</dbReference>
<comment type="cofactor">
    <cofactor evidence="8">
        <name>a divalent metal cation</name>
        <dbReference type="ChEBI" id="CHEBI:60240"/>
    </cofactor>
    <text evidence="8">Binds 2 divalent metal cations per subunit.</text>
</comment>
<comment type="similarity">
    <text evidence="1 6">Belongs to the peptidase M42 family.</text>
</comment>
<evidence type="ECO:0000256" key="4">
    <source>
        <dbReference type="ARBA" id="ARBA00022723"/>
    </source>
</evidence>
<feature type="binding site" evidence="8">
    <location>
        <position position="64"/>
    </location>
    <ligand>
        <name>Zn(2+)</name>
        <dbReference type="ChEBI" id="CHEBI:29105"/>
        <label>1</label>
    </ligand>
</feature>
<dbReference type="eggNOG" id="COG1363">
    <property type="taxonomic scope" value="Bacteria"/>
</dbReference>
<dbReference type="Pfam" id="PF05343">
    <property type="entry name" value="Peptidase_M42"/>
    <property type="match status" value="1"/>
</dbReference>
<proteinExistence type="inferred from homology"/>
<dbReference type="Proteomes" id="UP000000263">
    <property type="component" value="Chromosome"/>
</dbReference>
<sequence length="352" mass="37745">MNNHSLAFLKQLLATPGPSGEEVAAGRVWRREAETFADRVYADVRGSSYAVLEGGAPRVLLAGHIDEIGVMVSYIDDDGFLWFSPIGGWDPQVLVGQRVRLLGRAGDVIGVIGKKPIHQMKSEEREKASKIEDLWIDIGAANRAEAEALVRVGAAGVIDAPIYDLPGGKVVSRSIDDRIGAFTVLEALRLLARDRPRATVAAVATSQEEITFAGARTAAFSFEPQVAIAVDVTFATDHPNADRKQYGNVRLGGGPVLSRGSANSPVVYDMLVAVAEREGIPYSVQINPRYTGTDADAIHIARGGVATGVVSIPNRYMHSPNEMIALSDVEHAARLIAAFVRSLGPETDFIPR</sequence>
<keyword evidence="5" id="KW-0378">Hydrolase</keyword>
<dbReference type="InterPro" id="IPR023367">
    <property type="entry name" value="Peptidase_M42_dom2"/>
</dbReference>
<dbReference type="EMBL" id="CP000804">
    <property type="protein sequence ID" value="ABU56365.1"/>
    <property type="molecule type" value="Genomic_DNA"/>
</dbReference>
<accession>A7NFY1</accession>
<protein>
    <submittedName>
        <fullName evidence="9">Peptidase M42 family protein</fullName>
    </submittedName>
</protein>
<reference evidence="9 10" key="1">
    <citation type="submission" date="2007-08" db="EMBL/GenBank/DDBJ databases">
        <title>Complete sequence of Roseiflexus castenholzii DSM 13941.</title>
        <authorList>
            <consortium name="US DOE Joint Genome Institute"/>
            <person name="Copeland A."/>
            <person name="Lucas S."/>
            <person name="Lapidus A."/>
            <person name="Barry K."/>
            <person name="Glavina del Rio T."/>
            <person name="Dalin E."/>
            <person name="Tice H."/>
            <person name="Pitluck S."/>
            <person name="Thompson L.S."/>
            <person name="Brettin T."/>
            <person name="Bruce D."/>
            <person name="Detter J.C."/>
            <person name="Han C."/>
            <person name="Tapia R."/>
            <person name="Schmutz J."/>
            <person name="Larimer F."/>
            <person name="Land M."/>
            <person name="Hauser L."/>
            <person name="Kyrpides N."/>
            <person name="Mikhailova N."/>
            <person name="Bryant D.A."/>
            <person name="Hanada S."/>
            <person name="Tsukatani Y."/>
            <person name="Richardson P."/>
        </authorList>
    </citation>
    <scope>NUCLEOTIDE SEQUENCE [LARGE SCALE GENOMIC DNA]</scope>
    <source>
        <strain evidence="10">DSM 13941 / HLO8</strain>
    </source>
</reference>
<dbReference type="InterPro" id="IPR051464">
    <property type="entry name" value="Peptidase_M42_aminopept"/>
</dbReference>
<evidence type="ECO:0000313" key="10">
    <source>
        <dbReference type="Proteomes" id="UP000000263"/>
    </source>
</evidence>
<evidence type="ECO:0000256" key="7">
    <source>
        <dbReference type="PIRSR" id="PIRSR001123-1"/>
    </source>
</evidence>
<dbReference type="STRING" id="383372.Rcas_0232"/>
<evidence type="ECO:0000313" key="9">
    <source>
        <dbReference type="EMBL" id="ABU56365.1"/>
    </source>
</evidence>
<feature type="binding site" evidence="8">
    <location>
        <position position="209"/>
    </location>
    <ligand>
        <name>Zn(2+)</name>
        <dbReference type="ChEBI" id="CHEBI:29105"/>
        <label>2</label>
    </ligand>
</feature>